<keyword evidence="7 12" id="KW-0472">Membrane</keyword>
<evidence type="ECO:0000313" key="15">
    <source>
        <dbReference type="Proteomes" id="UP001174909"/>
    </source>
</evidence>
<dbReference type="InterPro" id="IPR028055">
    <property type="entry name" value="YidC/Oxa/ALB_C"/>
</dbReference>
<feature type="domain" description="R3H" evidence="13">
    <location>
        <begin position="424"/>
        <end position="490"/>
    </location>
</feature>
<feature type="transmembrane region" description="Helical" evidence="12">
    <location>
        <begin position="186"/>
        <end position="210"/>
    </location>
</feature>
<evidence type="ECO:0000256" key="3">
    <source>
        <dbReference type="ARBA" id="ARBA00022692"/>
    </source>
</evidence>
<dbReference type="CDD" id="cd20070">
    <property type="entry name" value="5TM_YidC_Alb3"/>
    <property type="match status" value="1"/>
</dbReference>
<dbReference type="PANTHER" id="PTHR35800:SF1">
    <property type="entry name" value="RNA-BINDING PROTEIN KHPB"/>
    <property type="match status" value="1"/>
</dbReference>
<evidence type="ECO:0000256" key="9">
    <source>
        <dbReference type="ARBA" id="ARBA00023316"/>
    </source>
</evidence>
<dbReference type="InterPro" id="IPR032782">
    <property type="entry name" value="KhpB_N"/>
</dbReference>
<evidence type="ECO:0000256" key="1">
    <source>
        <dbReference type="ARBA" id="ARBA00004141"/>
    </source>
</evidence>
<accession>A0AA35WEE2</accession>
<keyword evidence="15" id="KW-1185">Reference proteome</keyword>
<evidence type="ECO:0000259" key="13">
    <source>
        <dbReference type="PROSITE" id="PS51061"/>
    </source>
</evidence>
<dbReference type="NCBIfam" id="TIGR03592">
    <property type="entry name" value="yidC_oxa1_cterm"/>
    <property type="match status" value="1"/>
</dbReference>
<dbReference type="Proteomes" id="UP001174909">
    <property type="component" value="Unassembled WGS sequence"/>
</dbReference>
<evidence type="ECO:0000256" key="5">
    <source>
        <dbReference type="ARBA" id="ARBA00022960"/>
    </source>
</evidence>
<dbReference type="GO" id="GO:0016020">
    <property type="term" value="C:membrane"/>
    <property type="evidence" value="ECO:0007669"/>
    <property type="project" value="UniProtKB-SubCell"/>
</dbReference>
<dbReference type="Gene3D" id="3.30.1370.50">
    <property type="entry name" value="R3H-like domain"/>
    <property type="match status" value="1"/>
</dbReference>
<dbReference type="InterPro" id="IPR038247">
    <property type="entry name" value="Jag_N_dom_sf"/>
</dbReference>
<dbReference type="GO" id="GO:0032977">
    <property type="term" value="F:membrane insertase activity"/>
    <property type="evidence" value="ECO:0007669"/>
    <property type="project" value="InterPro"/>
</dbReference>
<keyword evidence="4" id="KW-0694">RNA-binding</keyword>
<dbReference type="InterPro" id="IPR034079">
    <property type="entry name" value="R3H_KhpB"/>
</dbReference>
<dbReference type="InterPro" id="IPR001374">
    <property type="entry name" value="R3H_dom"/>
</dbReference>
<keyword evidence="3 10" id="KW-0812">Transmembrane</keyword>
<protein>
    <submittedName>
        <fullName evidence="14">Membrane protein insertase YidC 2</fullName>
    </submittedName>
</protein>
<dbReference type="PANTHER" id="PTHR35800">
    <property type="entry name" value="PROTEIN JAG"/>
    <property type="match status" value="1"/>
</dbReference>
<feature type="transmembrane region" description="Helical" evidence="12">
    <location>
        <begin position="82"/>
        <end position="107"/>
    </location>
</feature>
<dbReference type="CDD" id="cd02414">
    <property type="entry name" value="KH-II_Jag"/>
    <property type="match status" value="1"/>
</dbReference>
<feature type="compositionally biased region" description="Acidic residues" evidence="11">
    <location>
        <begin position="305"/>
        <end position="319"/>
    </location>
</feature>
<evidence type="ECO:0000256" key="4">
    <source>
        <dbReference type="ARBA" id="ARBA00022884"/>
    </source>
</evidence>
<organism evidence="14 15">
    <name type="scientific">Geodia barretti</name>
    <name type="common">Barrett's horny sponge</name>
    <dbReference type="NCBI Taxonomy" id="519541"/>
    <lineage>
        <taxon>Eukaryota</taxon>
        <taxon>Metazoa</taxon>
        <taxon>Porifera</taxon>
        <taxon>Demospongiae</taxon>
        <taxon>Heteroscleromorpha</taxon>
        <taxon>Tetractinellida</taxon>
        <taxon>Astrophorina</taxon>
        <taxon>Geodiidae</taxon>
        <taxon>Geodia</taxon>
    </lineage>
</organism>
<dbReference type="GO" id="GO:0003723">
    <property type="term" value="F:RNA binding"/>
    <property type="evidence" value="ECO:0007669"/>
    <property type="project" value="UniProtKB-KW"/>
</dbReference>
<dbReference type="EMBL" id="CASHTH010001687">
    <property type="protein sequence ID" value="CAI8018353.1"/>
    <property type="molecule type" value="Genomic_DNA"/>
</dbReference>
<dbReference type="AlphaFoldDB" id="A0AA35WEE2"/>
<dbReference type="GO" id="GO:0071555">
    <property type="term" value="P:cell wall organization"/>
    <property type="evidence" value="ECO:0007669"/>
    <property type="project" value="UniProtKB-KW"/>
</dbReference>
<dbReference type="Gene3D" id="3.30.30.80">
    <property type="entry name" value="probable RNA-binding protein from clostridium symbiosum atcc 14940"/>
    <property type="match status" value="1"/>
</dbReference>
<dbReference type="Pfam" id="PF13083">
    <property type="entry name" value="KH_KhpA-B"/>
    <property type="match status" value="1"/>
</dbReference>
<dbReference type="InterPro" id="IPR001708">
    <property type="entry name" value="YidC/ALB3/OXA1/COX18"/>
</dbReference>
<evidence type="ECO:0000256" key="6">
    <source>
        <dbReference type="ARBA" id="ARBA00022989"/>
    </source>
</evidence>
<dbReference type="GO" id="GO:0008360">
    <property type="term" value="P:regulation of cell shape"/>
    <property type="evidence" value="ECO:0007669"/>
    <property type="project" value="UniProtKB-KW"/>
</dbReference>
<evidence type="ECO:0000256" key="2">
    <source>
        <dbReference type="ARBA" id="ARBA00022490"/>
    </source>
</evidence>
<keyword evidence="9" id="KW-0961">Cell wall biogenesis/degradation</keyword>
<feature type="transmembrane region" description="Helical" evidence="12">
    <location>
        <begin position="6"/>
        <end position="36"/>
    </location>
</feature>
<keyword evidence="6 12" id="KW-1133">Transmembrane helix</keyword>
<dbReference type="SMART" id="SM00393">
    <property type="entry name" value="R3H"/>
    <property type="match status" value="1"/>
</dbReference>
<dbReference type="SMART" id="SM01245">
    <property type="entry name" value="Jag_N"/>
    <property type="match status" value="1"/>
</dbReference>
<keyword evidence="5" id="KW-0133">Cell shape</keyword>
<dbReference type="InterPro" id="IPR047196">
    <property type="entry name" value="YidC_ALB_C"/>
</dbReference>
<comment type="similarity">
    <text evidence="10">Belongs to the OXA1/ALB3/YidC family.</text>
</comment>
<dbReference type="InterPro" id="IPR036867">
    <property type="entry name" value="R3H_dom_sf"/>
</dbReference>
<keyword evidence="2" id="KW-0963">Cytoplasm</keyword>
<dbReference type="Pfam" id="PF02096">
    <property type="entry name" value="60KD_IMP"/>
    <property type="match status" value="1"/>
</dbReference>
<keyword evidence="8" id="KW-0143">Chaperone</keyword>
<comment type="caution">
    <text evidence="14">The sequence shown here is derived from an EMBL/GenBank/DDBJ whole genome shotgun (WGS) entry which is preliminary data.</text>
</comment>
<feature type="region of interest" description="Disordered" evidence="11">
    <location>
        <begin position="298"/>
        <end position="325"/>
    </location>
</feature>
<dbReference type="InterPro" id="IPR038008">
    <property type="entry name" value="Jag_KH"/>
</dbReference>
<evidence type="ECO:0000256" key="8">
    <source>
        <dbReference type="ARBA" id="ARBA00023186"/>
    </source>
</evidence>
<dbReference type="Pfam" id="PF14804">
    <property type="entry name" value="Jag_N"/>
    <property type="match status" value="1"/>
</dbReference>
<evidence type="ECO:0000313" key="14">
    <source>
        <dbReference type="EMBL" id="CAI8018353.1"/>
    </source>
</evidence>
<evidence type="ECO:0000256" key="12">
    <source>
        <dbReference type="SAM" id="Phobius"/>
    </source>
</evidence>
<dbReference type="Pfam" id="PF01424">
    <property type="entry name" value="R3H"/>
    <property type="match status" value="1"/>
</dbReference>
<dbReference type="PROSITE" id="PS51061">
    <property type="entry name" value="R3H"/>
    <property type="match status" value="1"/>
</dbReference>
<dbReference type="Gene3D" id="3.30.300.20">
    <property type="match status" value="1"/>
</dbReference>
<evidence type="ECO:0000256" key="7">
    <source>
        <dbReference type="ARBA" id="ARBA00023136"/>
    </source>
</evidence>
<proteinExistence type="inferred from homology"/>
<dbReference type="PRINTS" id="PR01900">
    <property type="entry name" value="YIDCPROTEIN"/>
</dbReference>
<evidence type="ECO:0000256" key="11">
    <source>
        <dbReference type="SAM" id="MobiDB-lite"/>
    </source>
</evidence>
<reference evidence="14" key="1">
    <citation type="submission" date="2023-03" db="EMBL/GenBank/DDBJ databases">
        <authorList>
            <person name="Steffen K."/>
            <person name="Cardenas P."/>
        </authorList>
    </citation>
    <scope>NUCLEOTIDE SEQUENCE</scope>
</reference>
<dbReference type="InterPro" id="IPR039247">
    <property type="entry name" value="KhpB"/>
</dbReference>
<evidence type="ECO:0000256" key="10">
    <source>
        <dbReference type="RuleBase" id="RU003945"/>
    </source>
</evidence>
<dbReference type="HAMAP" id="MF_00867">
    <property type="entry name" value="KhpB"/>
    <property type="match status" value="1"/>
</dbReference>
<comment type="subcellular location">
    <subcellularLocation>
        <location evidence="1 10">Membrane</location>
        <topology evidence="1 10">Multi-pass membrane protein</topology>
    </subcellularLocation>
</comment>
<dbReference type="CDD" id="cd02644">
    <property type="entry name" value="R3H_jag"/>
    <property type="match status" value="1"/>
</dbReference>
<dbReference type="NCBIfam" id="NF041568">
    <property type="entry name" value="Jag_EloR"/>
    <property type="match status" value="1"/>
</dbReference>
<name>A0AA35WEE2_GEOBA</name>
<dbReference type="InterPro" id="IPR015946">
    <property type="entry name" value="KH_dom-like_a/b"/>
</dbReference>
<dbReference type="SUPFAM" id="SSF82708">
    <property type="entry name" value="R3H domain"/>
    <property type="match status" value="1"/>
</dbReference>
<gene>
    <name evidence="14" type="ORF">GBAR_LOCUS11129</name>
</gene>
<sequence>MLNTLLVLYVFCFSQMGVAIIVFTALVRVATIPLTVRQLRQMRAMTGMQPRVREIQQRYEGDRQRISQETMRLYRESGVNPIGCLGPLIVQMPILIGLFRVLILTLFNNPEDLVKLSDKLYSWITFAPIHSAVPVNNTFLWLDLSQPDPSPIVMPILVAVTTWVQQKMTQMPSPDPRQQSSQTMMLWMMPIFLGAFSLGWPSGLPLYWVVSNLIGITIQARKKPRRQSRLPNRRRVDPMDQIVQTGRTVEEAEEQALAALDADRSEVEVEILNRGRQGFLGIGGELAEVRVTRIGAAPPAAPEYAEPDENAPDDDEPARDDEPAVADAPAPVLAITPGTPAGTAVQAIQRILTAVGAEVDVTLRSEHDELAGGPVIDINGPDSGLLIGRRGNTLHSLQFIVQSIVRQQYDEDVRISLDVEQYRQRREDSLREMADRVADRVLQTGRSITLEPMAPSDRRVIHLYLGEREGVRTESVGFGDARKVQIIPERD</sequence>